<proteinExistence type="predicted"/>
<gene>
    <name evidence="1" type="ordered locus">LCA_0304</name>
</gene>
<dbReference type="HOGENOM" id="CLU_3414780_0_0_9"/>
<keyword evidence="2" id="KW-1185">Reference proteome</keyword>
<name>Q38YX1_LATSS</name>
<dbReference type="AlphaFoldDB" id="Q38YX1"/>
<dbReference type="EMBL" id="CR936503">
    <property type="protein sequence ID" value="CAI54606.1"/>
    <property type="molecule type" value="Genomic_DNA"/>
</dbReference>
<evidence type="ECO:0000313" key="2">
    <source>
        <dbReference type="Proteomes" id="UP000002707"/>
    </source>
</evidence>
<dbReference type="Proteomes" id="UP000002707">
    <property type="component" value="Chromosome"/>
</dbReference>
<dbReference type="KEGG" id="lsa:LCA_0304"/>
<accession>Q38YX1</accession>
<reference evidence="2" key="1">
    <citation type="journal article" date="2005" name="Nat. Biotechnol.">
        <title>The complete genome sequence of the meat-borne lactic acid bacterium Lactobacillus sakei 23K.</title>
        <authorList>
            <person name="Chaillou S."/>
            <person name="Champomier-Verges M.-C."/>
            <person name="Cornet M."/>
            <person name="Crutz-Le Coq A.-M."/>
            <person name="Dudez A.-M."/>
            <person name="Martin V."/>
            <person name="Beaufils S."/>
            <person name="Darbon-Rongere E."/>
            <person name="Bossy R."/>
            <person name="Loux V."/>
            <person name="Zagorec M."/>
        </authorList>
    </citation>
    <scope>NUCLEOTIDE SEQUENCE [LARGE SCALE GENOMIC DNA]</scope>
    <source>
        <strain evidence="2">23K</strain>
    </source>
</reference>
<protein>
    <submittedName>
        <fullName evidence="1">Uncharacterized protein</fullName>
    </submittedName>
</protein>
<dbReference type="STRING" id="314315.LCA_0304"/>
<organism evidence="1 2">
    <name type="scientific">Latilactobacillus sakei subsp. sakei (strain 23K)</name>
    <name type="common">Lactobacillus sakei subsp. sakei</name>
    <dbReference type="NCBI Taxonomy" id="314315"/>
    <lineage>
        <taxon>Bacteria</taxon>
        <taxon>Bacillati</taxon>
        <taxon>Bacillota</taxon>
        <taxon>Bacilli</taxon>
        <taxon>Lactobacillales</taxon>
        <taxon>Lactobacillaceae</taxon>
        <taxon>Latilactobacillus</taxon>
    </lineage>
</organism>
<evidence type="ECO:0000313" key="1">
    <source>
        <dbReference type="EMBL" id="CAI54606.1"/>
    </source>
</evidence>
<sequence>MKIERPLIMKLCSTHLKMTQRVEPNID</sequence>